<name>A0A4Z2FGW6_9TELE</name>
<reference evidence="1 2" key="1">
    <citation type="submission" date="2019-03" db="EMBL/GenBank/DDBJ databases">
        <title>First draft genome of Liparis tanakae, snailfish: a comprehensive survey of snailfish specific genes.</title>
        <authorList>
            <person name="Kim W."/>
            <person name="Song I."/>
            <person name="Jeong J.-H."/>
            <person name="Kim D."/>
            <person name="Kim S."/>
            <person name="Ryu S."/>
            <person name="Song J.Y."/>
            <person name="Lee S.K."/>
        </authorList>
    </citation>
    <scope>NUCLEOTIDE SEQUENCE [LARGE SCALE GENOMIC DNA]</scope>
    <source>
        <tissue evidence="1">Muscle</tissue>
    </source>
</reference>
<dbReference type="Proteomes" id="UP000314294">
    <property type="component" value="Unassembled WGS sequence"/>
</dbReference>
<organism evidence="1 2">
    <name type="scientific">Liparis tanakae</name>
    <name type="common">Tanaka's snailfish</name>
    <dbReference type="NCBI Taxonomy" id="230148"/>
    <lineage>
        <taxon>Eukaryota</taxon>
        <taxon>Metazoa</taxon>
        <taxon>Chordata</taxon>
        <taxon>Craniata</taxon>
        <taxon>Vertebrata</taxon>
        <taxon>Euteleostomi</taxon>
        <taxon>Actinopterygii</taxon>
        <taxon>Neopterygii</taxon>
        <taxon>Teleostei</taxon>
        <taxon>Neoteleostei</taxon>
        <taxon>Acanthomorphata</taxon>
        <taxon>Eupercaria</taxon>
        <taxon>Perciformes</taxon>
        <taxon>Cottioidei</taxon>
        <taxon>Cottales</taxon>
        <taxon>Liparidae</taxon>
        <taxon>Liparis</taxon>
    </lineage>
</organism>
<gene>
    <name evidence="1" type="primary">aldh1l1_0</name>
    <name evidence="1" type="ORF">EYF80_049367</name>
</gene>
<keyword evidence="2" id="KW-1185">Reference proteome</keyword>
<evidence type="ECO:0000313" key="1">
    <source>
        <dbReference type="EMBL" id="TNN40467.1"/>
    </source>
</evidence>
<proteinExistence type="predicted"/>
<dbReference type="AlphaFoldDB" id="A0A4Z2FGW6"/>
<dbReference type="Gene3D" id="1.10.1200.10">
    <property type="entry name" value="ACP-like"/>
    <property type="match status" value="1"/>
</dbReference>
<dbReference type="OrthoDB" id="310895at2759"/>
<evidence type="ECO:0000313" key="2">
    <source>
        <dbReference type="Proteomes" id="UP000314294"/>
    </source>
</evidence>
<dbReference type="InterPro" id="IPR036736">
    <property type="entry name" value="ACP-like_sf"/>
</dbReference>
<sequence length="69" mass="8183">MNHDDSVVLRLVEEVKQKCAGVQLQSEDVYMAPAFQDFIQMFVRRLRGEDQEEELVIDYVRPRTERRGL</sequence>
<comment type="caution">
    <text evidence="1">The sequence shown here is derived from an EMBL/GenBank/DDBJ whole genome shotgun (WGS) entry which is preliminary data.</text>
</comment>
<protein>
    <submittedName>
        <fullName evidence="1">Cytosolic 10-formyltetrahydrofolate dehydrogenase</fullName>
    </submittedName>
</protein>
<dbReference type="EMBL" id="SRLO01001187">
    <property type="protein sequence ID" value="TNN40467.1"/>
    <property type="molecule type" value="Genomic_DNA"/>
</dbReference>
<accession>A0A4Z2FGW6</accession>